<dbReference type="PANTHER" id="PTHR21661:SF35">
    <property type="entry name" value="EPOXIDE HYDROLASE"/>
    <property type="match status" value="1"/>
</dbReference>
<feature type="active site" description="Proton donor" evidence="4">
    <location>
        <position position="312"/>
    </location>
</feature>
<dbReference type="InterPro" id="IPR010497">
    <property type="entry name" value="Epoxide_hydro_N"/>
</dbReference>
<evidence type="ECO:0000256" key="4">
    <source>
        <dbReference type="PIRSR" id="PIRSR001112-1"/>
    </source>
</evidence>
<dbReference type="SUPFAM" id="SSF53474">
    <property type="entry name" value="alpha/beta-Hydrolases"/>
    <property type="match status" value="1"/>
</dbReference>
<dbReference type="RefSeq" id="WP_138045910.1">
    <property type="nucleotide sequence ID" value="NZ_VBZC01000016.1"/>
</dbReference>
<evidence type="ECO:0000256" key="2">
    <source>
        <dbReference type="ARBA" id="ARBA00022797"/>
    </source>
</evidence>
<keyword evidence="7" id="KW-1185">Reference proteome</keyword>
<evidence type="ECO:0000313" key="6">
    <source>
        <dbReference type="EMBL" id="TLS45053.1"/>
    </source>
</evidence>
<keyword evidence="3 6" id="KW-0378">Hydrolase</keyword>
<dbReference type="InterPro" id="IPR029058">
    <property type="entry name" value="AB_hydrolase_fold"/>
</dbReference>
<feature type="active site" description="Proton acceptor" evidence="4">
    <location>
        <position position="367"/>
    </location>
</feature>
<dbReference type="EMBL" id="VBZC01000016">
    <property type="protein sequence ID" value="TLS45053.1"/>
    <property type="molecule type" value="Genomic_DNA"/>
</dbReference>
<dbReference type="Pfam" id="PF06441">
    <property type="entry name" value="EHN"/>
    <property type="match status" value="1"/>
</dbReference>
<name>A0A5R9FW00_9ACTN</name>
<gene>
    <name evidence="6" type="ORF">FE633_16485</name>
</gene>
<accession>A0A5R9FW00</accession>
<protein>
    <submittedName>
        <fullName evidence="6">Epoxide hydrolase</fullName>
    </submittedName>
</protein>
<comment type="similarity">
    <text evidence="1">Belongs to the peptidase S33 family.</text>
</comment>
<keyword evidence="2" id="KW-0058">Aromatic hydrocarbons catabolism</keyword>
<reference evidence="6 7" key="1">
    <citation type="submission" date="2019-05" db="EMBL/GenBank/DDBJ databases">
        <title>Streptomyces sp. NEAU-C151, a novel actinomycete isolated from soil.</title>
        <authorList>
            <person name="Han L."/>
            <person name="Jiang H."/>
        </authorList>
    </citation>
    <scope>NUCLEOTIDE SEQUENCE [LARGE SCALE GENOMIC DNA]</scope>
    <source>
        <strain evidence="6 7">NEAU-C151</strain>
    </source>
</reference>
<dbReference type="PIRSF" id="PIRSF001112">
    <property type="entry name" value="Epoxide_hydrolase"/>
    <property type="match status" value="1"/>
</dbReference>
<dbReference type="Gene3D" id="3.40.50.1820">
    <property type="entry name" value="alpha/beta hydrolase"/>
    <property type="match status" value="1"/>
</dbReference>
<feature type="domain" description="Epoxide hydrolase N-terminal" evidence="5">
    <location>
        <begin position="10"/>
        <end position="115"/>
    </location>
</feature>
<dbReference type="GO" id="GO:0097176">
    <property type="term" value="P:epoxide metabolic process"/>
    <property type="evidence" value="ECO:0007669"/>
    <property type="project" value="TreeGrafter"/>
</dbReference>
<evidence type="ECO:0000259" key="5">
    <source>
        <dbReference type="Pfam" id="PF06441"/>
    </source>
</evidence>
<dbReference type="PRINTS" id="PR00412">
    <property type="entry name" value="EPOXHYDRLASE"/>
</dbReference>
<sequence>MSAEKPSTHITPFRIGIPSAALDDLHDRLDRTRWPDDELPGTGWSQGVPPAYLRDLAAFWRHSYDWRAHEAELNKLPQFSTEIDGANLHFVHARSPRPDALPVVLMHGWPGSILEHAALVDPLTADGLDVVVLSLPGFGLSGPTRAPGWDIVRIAHAGAELMRRLGYDRYALHGSDWGAMIAREWGRLHPDQVAGVHVTMLLSAMATAEPTEQEAAGLTEAEIDRMRASVARRAHNQREEMGYGILQSTRPQTLGFALTDSPVGQLAWIIEKFKAFSDCRESPEEAIGRDTLLTNVMLYWLTGTATSSARLYYETAHAGTGFAGATEPSPTPTGLASFPADTSVPVRHLAERVDNIVHWTEFPRGGHFPGLETPDLLLTDLQTFLRNLR</sequence>
<dbReference type="PANTHER" id="PTHR21661">
    <property type="entry name" value="EPOXIDE HYDROLASE 1-RELATED"/>
    <property type="match status" value="1"/>
</dbReference>
<evidence type="ECO:0000313" key="7">
    <source>
        <dbReference type="Proteomes" id="UP000305906"/>
    </source>
</evidence>
<dbReference type="Proteomes" id="UP000305906">
    <property type="component" value="Unassembled WGS sequence"/>
</dbReference>
<dbReference type="AlphaFoldDB" id="A0A5R9FW00"/>
<evidence type="ECO:0000256" key="3">
    <source>
        <dbReference type="ARBA" id="ARBA00022801"/>
    </source>
</evidence>
<dbReference type="InterPro" id="IPR016292">
    <property type="entry name" value="Epoxide_hydrolase"/>
</dbReference>
<comment type="caution">
    <text evidence="6">The sequence shown here is derived from an EMBL/GenBank/DDBJ whole genome shotgun (WGS) entry which is preliminary data.</text>
</comment>
<dbReference type="InterPro" id="IPR000639">
    <property type="entry name" value="Epox_hydrolase-like"/>
</dbReference>
<dbReference type="GO" id="GO:0004301">
    <property type="term" value="F:epoxide hydrolase activity"/>
    <property type="evidence" value="ECO:0007669"/>
    <property type="project" value="TreeGrafter"/>
</dbReference>
<proteinExistence type="inferred from homology"/>
<evidence type="ECO:0000256" key="1">
    <source>
        <dbReference type="ARBA" id="ARBA00010088"/>
    </source>
</evidence>
<feature type="active site" description="Nucleophile" evidence="4">
    <location>
        <position position="176"/>
    </location>
</feature>
<organism evidence="6 7">
    <name type="scientific">Streptomyces montanus</name>
    <dbReference type="NCBI Taxonomy" id="2580423"/>
    <lineage>
        <taxon>Bacteria</taxon>
        <taxon>Bacillati</taxon>
        <taxon>Actinomycetota</taxon>
        <taxon>Actinomycetes</taxon>
        <taxon>Kitasatosporales</taxon>
        <taxon>Streptomycetaceae</taxon>
        <taxon>Streptomyces</taxon>
    </lineage>
</organism>